<evidence type="ECO:0000313" key="2">
    <source>
        <dbReference type="Proteomes" id="UP000516105"/>
    </source>
</evidence>
<evidence type="ECO:0008006" key="3">
    <source>
        <dbReference type="Google" id="ProtNLM"/>
    </source>
</evidence>
<name>A0ABX6T822_9SPHN</name>
<gene>
    <name evidence="1" type="ORF">H9L14_01450</name>
</gene>
<keyword evidence="2" id="KW-1185">Reference proteome</keyword>
<protein>
    <recommendedName>
        <fullName evidence="3">DUF3883 domain-containing protein</fullName>
    </recommendedName>
</protein>
<proteinExistence type="predicted"/>
<dbReference type="RefSeq" id="WP_187708939.1">
    <property type="nucleotide sequence ID" value="NZ_CP060782.1"/>
</dbReference>
<sequence length="166" mass="18323">MKLLHTPVEVIAAKRAHVARLANERGSHGEQAALATQDKWIARPKGRPLRILLDELAAEGILIKASSFDALALPAPFDFSDRDQLRNHLPEITFIEIKTANQPRVGPGFTGFFFALTEGEIAAADQLGPRHRVALFNKISGELLLTSVPEIISRARSMNWQLSLQL</sequence>
<reference evidence="1 2" key="1">
    <citation type="submission" date="2020-08" db="EMBL/GenBank/DDBJ databases">
        <title>Genome sequence of Sphingomonas sediminicola KACC 15039T.</title>
        <authorList>
            <person name="Hyun D.-W."/>
            <person name="Bae J.-W."/>
        </authorList>
    </citation>
    <scope>NUCLEOTIDE SEQUENCE [LARGE SCALE GENOMIC DNA]</scope>
    <source>
        <strain evidence="1 2">KACC 15039</strain>
    </source>
</reference>
<evidence type="ECO:0000313" key="1">
    <source>
        <dbReference type="EMBL" id="QNP45986.1"/>
    </source>
</evidence>
<accession>A0ABX6T822</accession>
<dbReference type="EMBL" id="CP060782">
    <property type="protein sequence ID" value="QNP45986.1"/>
    <property type="molecule type" value="Genomic_DNA"/>
</dbReference>
<organism evidence="1 2">
    <name type="scientific">Sphingomonas sediminicola</name>
    <dbReference type="NCBI Taxonomy" id="386874"/>
    <lineage>
        <taxon>Bacteria</taxon>
        <taxon>Pseudomonadati</taxon>
        <taxon>Pseudomonadota</taxon>
        <taxon>Alphaproteobacteria</taxon>
        <taxon>Sphingomonadales</taxon>
        <taxon>Sphingomonadaceae</taxon>
        <taxon>Sphingomonas</taxon>
    </lineage>
</organism>
<dbReference type="Proteomes" id="UP000516105">
    <property type="component" value="Chromosome"/>
</dbReference>